<evidence type="ECO:0000256" key="1">
    <source>
        <dbReference type="SAM" id="Phobius"/>
    </source>
</evidence>
<protein>
    <submittedName>
        <fullName evidence="2">Uncharacterized protein</fullName>
    </submittedName>
</protein>
<organism evidence="2 3">
    <name type="scientific">Caulifigura coniformis</name>
    <dbReference type="NCBI Taxonomy" id="2527983"/>
    <lineage>
        <taxon>Bacteria</taxon>
        <taxon>Pseudomonadati</taxon>
        <taxon>Planctomycetota</taxon>
        <taxon>Planctomycetia</taxon>
        <taxon>Planctomycetales</taxon>
        <taxon>Planctomycetaceae</taxon>
        <taxon>Caulifigura</taxon>
    </lineage>
</organism>
<sequence length="85" mass="10057">MLSARDDQNATQSRRRPLWRQLLALAIFLSVYVLSIGPLYWKWYAAKVGVGSPIYLILYRPLEQLAGWFPPLGHFLNWYITLWIY</sequence>
<dbReference type="EMBL" id="CP036271">
    <property type="protein sequence ID" value="QDT52264.1"/>
    <property type="molecule type" value="Genomic_DNA"/>
</dbReference>
<keyword evidence="1" id="KW-0812">Transmembrane</keyword>
<feature type="transmembrane region" description="Helical" evidence="1">
    <location>
        <begin position="21"/>
        <end position="41"/>
    </location>
</feature>
<reference evidence="2 3" key="1">
    <citation type="submission" date="2019-02" db="EMBL/GenBank/DDBJ databases">
        <title>Deep-cultivation of Planctomycetes and their phenomic and genomic characterization uncovers novel biology.</title>
        <authorList>
            <person name="Wiegand S."/>
            <person name="Jogler M."/>
            <person name="Boedeker C."/>
            <person name="Pinto D."/>
            <person name="Vollmers J."/>
            <person name="Rivas-Marin E."/>
            <person name="Kohn T."/>
            <person name="Peeters S.H."/>
            <person name="Heuer A."/>
            <person name="Rast P."/>
            <person name="Oberbeckmann S."/>
            <person name="Bunk B."/>
            <person name="Jeske O."/>
            <person name="Meyerdierks A."/>
            <person name="Storesund J.E."/>
            <person name="Kallscheuer N."/>
            <person name="Luecker S."/>
            <person name="Lage O.M."/>
            <person name="Pohl T."/>
            <person name="Merkel B.J."/>
            <person name="Hornburger P."/>
            <person name="Mueller R.-W."/>
            <person name="Bruemmer F."/>
            <person name="Labrenz M."/>
            <person name="Spormann A.M."/>
            <person name="Op den Camp H."/>
            <person name="Overmann J."/>
            <person name="Amann R."/>
            <person name="Jetten M.S.M."/>
            <person name="Mascher T."/>
            <person name="Medema M.H."/>
            <person name="Devos D.P."/>
            <person name="Kaster A.-K."/>
            <person name="Ovreas L."/>
            <person name="Rohde M."/>
            <person name="Galperin M.Y."/>
            <person name="Jogler C."/>
        </authorList>
    </citation>
    <scope>NUCLEOTIDE SEQUENCE [LARGE SCALE GENOMIC DNA]</scope>
    <source>
        <strain evidence="2 3">Pan44</strain>
    </source>
</reference>
<gene>
    <name evidence="2" type="ORF">Pan44_02730</name>
</gene>
<keyword evidence="1" id="KW-1133">Transmembrane helix</keyword>
<dbReference type="KEGG" id="ccos:Pan44_02730"/>
<proteinExistence type="predicted"/>
<accession>A0A517S806</accession>
<evidence type="ECO:0000313" key="2">
    <source>
        <dbReference type="EMBL" id="QDT52264.1"/>
    </source>
</evidence>
<dbReference type="AlphaFoldDB" id="A0A517S806"/>
<dbReference type="Proteomes" id="UP000315700">
    <property type="component" value="Chromosome"/>
</dbReference>
<dbReference type="InParanoid" id="A0A517S806"/>
<evidence type="ECO:0000313" key="3">
    <source>
        <dbReference type="Proteomes" id="UP000315700"/>
    </source>
</evidence>
<keyword evidence="1" id="KW-0472">Membrane</keyword>
<name>A0A517S806_9PLAN</name>
<keyword evidence="3" id="KW-1185">Reference proteome</keyword>